<dbReference type="EMBL" id="JAUSTF010000002">
    <property type="protein sequence ID" value="MDQ0180172.1"/>
    <property type="molecule type" value="Genomic_DNA"/>
</dbReference>
<evidence type="ECO:0000313" key="5">
    <source>
        <dbReference type="Proteomes" id="UP001242995"/>
    </source>
</evidence>
<evidence type="ECO:0000313" key="2">
    <source>
        <dbReference type="EMBL" id="MDP9903175.1"/>
    </source>
</evidence>
<keyword evidence="1" id="KW-0812">Transmembrane</keyword>
<dbReference type="RefSeq" id="WP_306958798.1">
    <property type="nucleotide sequence ID" value="NZ_JAUSRG010000001.1"/>
</dbReference>
<gene>
    <name evidence="2" type="ORF">J2S90_000115</name>
    <name evidence="3" type="ORF">J2S93_001588</name>
</gene>
<dbReference type="EMBL" id="JAUSRG010000001">
    <property type="protein sequence ID" value="MDP9903175.1"/>
    <property type="molecule type" value="Genomic_DNA"/>
</dbReference>
<keyword evidence="1" id="KW-1133">Transmembrane helix</keyword>
<sequence length="61" mass="6519">MLSISMALCGSASGITAIVLGILTMIRKASIWLPLTGMALTAASGLWFIHSINESPIQSWW</sequence>
<evidence type="ECO:0000256" key="1">
    <source>
        <dbReference type="SAM" id="Phobius"/>
    </source>
</evidence>
<accession>A0AAW8DD08</accession>
<feature type="transmembrane region" description="Helical" evidence="1">
    <location>
        <begin position="7"/>
        <end position="25"/>
    </location>
</feature>
<proteinExistence type="predicted"/>
<dbReference type="Proteomes" id="UP001242995">
    <property type="component" value="Unassembled WGS sequence"/>
</dbReference>
<dbReference type="Proteomes" id="UP001230951">
    <property type="component" value="Unassembled WGS sequence"/>
</dbReference>
<organism evidence="2 5">
    <name type="scientific">Arthrobacter bambusae</name>
    <dbReference type="NCBI Taxonomy" id="1338426"/>
    <lineage>
        <taxon>Bacteria</taxon>
        <taxon>Bacillati</taxon>
        <taxon>Actinomycetota</taxon>
        <taxon>Actinomycetes</taxon>
        <taxon>Micrococcales</taxon>
        <taxon>Micrococcaceae</taxon>
        <taxon>Arthrobacter</taxon>
    </lineage>
</organism>
<comment type="caution">
    <text evidence="2">The sequence shown here is derived from an EMBL/GenBank/DDBJ whole genome shotgun (WGS) entry which is preliminary data.</text>
</comment>
<keyword evidence="4" id="KW-1185">Reference proteome</keyword>
<evidence type="ECO:0000313" key="4">
    <source>
        <dbReference type="Proteomes" id="UP001230951"/>
    </source>
</evidence>
<keyword evidence="1" id="KW-0472">Membrane</keyword>
<dbReference type="AlphaFoldDB" id="A0AAW8DD08"/>
<feature type="transmembrane region" description="Helical" evidence="1">
    <location>
        <begin position="31"/>
        <end position="49"/>
    </location>
</feature>
<reference evidence="2 4" key="1">
    <citation type="submission" date="2023-07" db="EMBL/GenBank/DDBJ databases">
        <title>Sorghum-associated microbial communities from plants grown in Nebraska, USA.</title>
        <authorList>
            <person name="Schachtman D."/>
        </authorList>
    </citation>
    <scope>NUCLEOTIDE SEQUENCE</scope>
    <source>
        <strain evidence="2">DS1006</strain>
        <strain evidence="3 4">DS1016</strain>
    </source>
</reference>
<evidence type="ECO:0000313" key="3">
    <source>
        <dbReference type="EMBL" id="MDQ0180172.1"/>
    </source>
</evidence>
<protein>
    <submittedName>
        <fullName evidence="2">VIT1/CCC1 family predicted Fe2+/Mn2+ transporter</fullName>
    </submittedName>
</protein>
<name>A0AAW8DD08_9MICC</name>